<comment type="similarity">
    <text evidence="1">Belongs to the eukaryotic ribosomal protein eS6 family.</text>
</comment>
<dbReference type="GO" id="GO:0006412">
    <property type="term" value="P:translation"/>
    <property type="evidence" value="ECO:0007669"/>
    <property type="project" value="InterPro"/>
</dbReference>
<dbReference type="SMART" id="SM01405">
    <property type="entry name" value="Ribosomal_S6e"/>
    <property type="match status" value="1"/>
</dbReference>
<dbReference type="STRING" id="69004.A0A182QYB0"/>
<evidence type="ECO:0000256" key="2">
    <source>
        <dbReference type="ARBA" id="ARBA00022980"/>
    </source>
</evidence>
<feature type="region of interest" description="Disordered" evidence="6">
    <location>
        <begin position="222"/>
        <end position="468"/>
    </location>
</feature>
<feature type="compositionally biased region" description="Basic and acidic residues" evidence="6">
    <location>
        <begin position="232"/>
        <end position="382"/>
    </location>
</feature>
<feature type="compositionally biased region" description="Basic and acidic residues" evidence="6">
    <location>
        <begin position="436"/>
        <end position="446"/>
    </location>
</feature>
<dbReference type="VEuPathDB" id="VectorBase:AFAF019319"/>
<evidence type="ECO:0000256" key="3">
    <source>
        <dbReference type="ARBA" id="ARBA00023274"/>
    </source>
</evidence>
<feature type="compositionally biased region" description="Basic residues" evidence="6">
    <location>
        <begin position="459"/>
        <end position="468"/>
    </location>
</feature>
<dbReference type="Pfam" id="PF01092">
    <property type="entry name" value="Ribosomal_S6e"/>
    <property type="match status" value="1"/>
</dbReference>
<dbReference type="Proteomes" id="UP000075886">
    <property type="component" value="Unassembled WGS sequence"/>
</dbReference>
<sequence>MKLNVSFPATGAQKTFEIPSDDHKLRHFYDKRMGTEIGADHLGDEWKGYILKIAGGNDKQGFPMKQGVLTNTRVRLLLKKGHSCYRPRRAGERKRKSVRGCIVDQNLSALALIIVRKGENEIPGLTDVNVPRRLGPKRASNIRKLFNLSKEDDVREYVVKRALPTKEGKKPRFKSPKIQRLITPVVLQRKRHRLLIKKRRSEARREAEVQYSRLVALRRRQERVRRHSRLSSIRDSRSSLTSEKDKKSLAVAKKKEAATKKETAASKKEAASAKKVVAKKDASGKKAVTKKDASKKDASKKEVKKDGKKEVKKEVKKDATKKDATKKDAAKKDAPKKDASKKDASKKDAPKKDAPKKDAPKKDAPKKEGKKEAAPKKEEKKPAAAAATTTAKKGAAKPAEAKKAAPKTEGKKPAAAPAGEKKPAAKKEAAPAAAAAKKEAPKRKPEPAQQKSEASAAKKEKKQQQPKK</sequence>
<dbReference type="AlphaFoldDB" id="A0A182QYB0"/>
<dbReference type="GO" id="GO:1990904">
    <property type="term" value="C:ribonucleoprotein complex"/>
    <property type="evidence" value="ECO:0007669"/>
    <property type="project" value="UniProtKB-KW"/>
</dbReference>
<keyword evidence="8" id="KW-1185">Reference proteome</keyword>
<feature type="compositionally biased region" description="Basic and acidic residues" evidence="6">
    <location>
        <begin position="419"/>
        <end position="429"/>
    </location>
</feature>
<keyword evidence="3" id="KW-0687">Ribonucleoprotein</keyword>
<dbReference type="InterPro" id="IPR001377">
    <property type="entry name" value="Ribosomal_eS6"/>
</dbReference>
<dbReference type="PANTHER" id="PTHR11502">
    <property type="entry name" value="40S RIBOSOMAL PROTEIN S6"/>
    <property type="match status" value="1"/>
</dbReference>
<reference evidence="7" key="2">
    <citation type="submission" date="2020-05" db="UniProtKB">
        <authorList>
            <consortium name="EnsemblMetazoa"/>
        </authorList>
    </citation>
    <scope>IDENTIFICATION</scope>
    <source>
        <strain evidence="7">FAR1</strain>
    </source>
</reference>
<evidence type="ECO:0000313" key="7">
    <source>
        <dbReference type="EnsemblMetazoa" id="AFAF019319-PA"/>
    </source>
</evidence>
<feature type="compositionally biased region" description="Low complexity" evidence="6">
    <location>
        <begin position="383"/>
        <end position="398"/>
    </location>
</feature>
<dbReference type="PROSITE" id="PS00578">
    <property type="entry name" value="RIBOSOMAL_S6E"/>
    <property type="match status" value="1"/>
</dbReference>
<dbReference type="EnsemblMetazoa" id="AFAF019319-RA">
    <property type="protein sequence ID" value="AFAF019319-PA"/>
    <property type="gene ID" value="AFAF019319"/>
</dbReference>
<evidence type="ECO:0000256" key="5">
    <source>
        <dbReference type="ARBA" id="ARBA00035403"/>
    </source>
</evidence>
<name>A0A182QYB0_9DIPT</name>
<dbReference type="EMBL" id="AXCN02000013">
    <property type="status" value="NOT_ANNOTATED_CDS"/>
    <property type="molecule type" value="Genomic_DNA"/>
</dbReference>
<accession>A0A182QYB0</accession>
<feature type="compositionally biased region" description="Basic and acidic residues" evidence="6">
    <location>
        <begin position="399"/>
        <end position="412"/>
    </location>
</feature>
<protein>
    <recommendedName>
        <fullName evidence="4">Small ribosomal subunit protein eS6</fullName>
    </recommendedName>
    <alternativeName>
        <fullName evidence="5">40S ribosomal protein S6</fullName>
    </alternativeName>
</protein>
<organism evidence="7 8">
    <name type="scientific">Anopheles farauti</name>
    <dbReference type="NCBI Taxonomy" id="69004"/>
    <lineage>
        <taxon>Eukaryota</taxon>
        <taxon>Metazoa</taxon>
        <taxon>Ecdysozoa</taxon>
        <taxon>Arthropoda</taxon>
        <taxon>Hexapoda</taxon>
        <taxon>Insecta</taxon>
        <taxon>Pterygota</taxon>
        <taxon>Neoptera</taxon>
        <taxon>Endopterygota</taxon>
        <taxon>Diptera</taxon>
        <taxon>Nematocera</taxon>
        <taxon>Culicoidea</taxon>
        <taxon>Culicidae</taxon>
        <taxon>Anophelinae</taxon>
        <taxon>Anopheles</taxon>
    </lineage>
</organism>
<reference evidence="8" key="1">
    <citation type="submission" date="2014-01" db="EMBL/GenBank/DDBJ databases">
        <title>The Genome Sequence of Anopheles farauti FAR1 (V2).</title>
        <authorList>
            <consortium name="The Broad Institute Genomics Platform"/>
            <person name="Neafsey D.E."/>
            <person name="Besansky N."/>
            <person name="Howell P."/>
            <person name="Walton C."/>
            <person name="Young S.K."/>
            <person name="Zeng Q."/>
            <person name="Gargeya S."/>
            <person name="Fitzgerald M."/>
            <person name="Haas B."/>
            <person name="Abouelleil A."/>
            <person name="Allen A.W."/>
            <person name="Alvarado L."/>
            <person name="Arachchi H.M."/>
            <person name="Berlin A.M."/>
            <person name="Chapman S.B."/>
            <person name="Gainer-Dewar J."/>
            <person name="Goldberg J."/>
            <person name="Griggs A."/>
            <person name="Gujja S."/>
            <person name="Hansen M."/>
            <person name="Howarth C."/>
            <person name="Imamovic A."/>
            <person name="Ireland A."/>
            <person name="Larimer J."/>
            <person name="McCowan C."/>
            <person name="Murphy C."/>
            <person name="Pearson M."/>
            <person name="Poon T.W."/>
            <person name="Priest M."/>
            <person name="Roberts A."/>
            <person name="Saif S."/>
            <person name="Shea T."/>
            <person name="Sisk P."/>
            <person name="Sykes S."/>
            <person name="Wortman J."/>
            <person name="Nusbaum C."/>
            <person name="Birren B."/>
        </authorList>
    </citation>
    <scope>NUCLEOTIDE SEQUENCE [LARGE SCALE GENOMIC DNA]</scope>
    <source>
        <strain evidence="8">FAR1</strain>
    </source>
</reference>
<dbReference type="GO" id="GO:0003735">
    <property type="term" value="F:structural constituent of ribosome"/>
    <property type="evidence" value="ECO:0007669"/>
    <property type="project" value="InterPro"/>
</dbReference>
<keyword evidence="2" id="KW-0689">Ribosomal protein</keyword>
<evidence type="ECO:0000313" key="8">
    <source>
        <dbReference type="Proteomes" id="UP000075886"/>
    </source>
</evidence>
<evidence type="ECO:0000256" key="1">
    <source>
        <dbReference type="ARBA" id="ARBA00009312"/>
    </source>
</evidence>
<proteinExistence type="inferred from homology"/>
<dbReference type="InterPro" id="IPR018282">
    <property type="entry name" value="Ribosomal_eS6_CS"/>
</dbReference>
<evidence type="ECO:0000256" key="4">
    <source>
        <dbReference type="ARBA" id="ARBA00035278"/>
    </source>
</evidence>
<dbReference type="Gene3D" id="1.20.5.2650">
    <property type="match status" value="1"/>
</dbReference>
<dbReference type="GO" id="GO:0005840">
    <property type="term" value="C:ribosome"/>
    <property type="evidence" value="ECO:0007669"/>
    <property type="project" value="UniProtKB-KW"/>
</dbReference>
<evidence type="ECO:0000256" key="6">
    <source>
        <dbReference type="SAM" id="MobiDB-lite"/>
    </source>
</evidence>